<dbReference type="FunFam" id="1.10.10.2150:FF:000001">
    <property type="entry name" value="Ribosomal RNA-processing protein 8"/>
    <property type="match status" value="1"/>
</dbReference>
<evidence type="ECO:0000256" key="6">
    <source>
        <dbReference type="ARBA" id="ARBA00022691"/>
    </source>
</evidence>
<dbReference type="CDD" id="cd02440">
    <property type="entry name" value="AdoMet_MTases"/>
    <property type="match status" value="1"/>
</dbReference>
<gene>
    <name evidence="10" type="ORF">Bathy08g02140</name>
</gene>
<evidence type="ECO:0000313" key="11">
    <source>
        <dbReference type="Proteomes" id="UP000198341"/>
    </source>
</evidence>
<dbReference type="InterPro" id="IPR029063">
    <property type="entry name" value="SAM-dependent_MTases_sf"/>
</dbReference>
<dbReference type="GO" id="GO:0005730">
    <property type="term" value="C:nucleolus"/>
    <property type="evidence" value="ECO:0007669"/>
    <property type="project" value="UniProtKB-SubCell"/>
</dbReference>
<dbReference type="KEGG" id="bpg:Bathy08g02140"/>
<feature type="region of interest" description="Disordered" evidence="9">
    <location>
        <begin position="1"/>
        <end position="249"/>
    </location>
</feature>
<evidence type="ECO:0000256" key="1">
    <source>
        <dbReference type="ARBA" id="ARBA00004604"/>
    </source>
</evidence>
<sequence length="492" mass="56877">MDVPDDWGIVANDDDDDDGKKKRWLTPNTTAARNHLVEAKTTNEKKEKGEEREREQSEGKVISGRLLGRRRRAKEKRKRMATNRKNDGGGASADEEEEKEEKEEEKRERRTNANMTEKQKKKAEKNRARKLRREWKRKKEMEEEEEEEEEKKARVEHNPDEEERNEMKRLAKEYVAEKAKKKRAKITTTKGEEKHGNRSNSNSESSEKNEDEGEEFESKDDVAQQRREREREREREQEQQPAVKKQKKLSLIDKMRVKLSGGHFRMLNEQLYTTKGDEALHLVQQNPGVFDAYHEGFREQVKKWPKNPVHKCFEWLQHKPYDTIIADFGCGDAELAKLIGKSKKKVYSLDLETPSHAPFVIACNMAKTPLESNSVDVAVFSLSLMGTDYYKFIEEASRVLKVKGKLWIAEVKSRFDGRNGAASIPSFVASLKTAGFDVDPKKVDEKDKMFFVLEAVKAKNHASSSSGGGEKKNNKSGKVEWPKLKACEYKKR</sequence>
<feature type="compositionally biased region" description="Basic residues" evidence="9">
    <location>
        <begin position="119"/>
        <end position="138"/>
    </location>
</feature>
<dbReference type="Gene3D" id="3.40.50.150">
    <property type="entry name" value="Vaccinia Virus protein VP39"/>
    <property type="match status" value="1"/>
</dbReference>
<evidence type="ECO:0000313" key="10">
    <source>
        <dbReference type="EMBL" id="CCO17948.1"/>
    </source>
</evidence>
<keyword evidence="11" id="KW-1185">Reference proteome</keyword>
<keyword evidence="5 8" id="KW-0808">Transferase</keyword>
<dbReference type="STRING" id="41875.K8F8N5"/>
<dbReference type="eggNOG" id="KOG3045">
    <property type="taxonomic scope" value="Eukaryota"/>
</dbReference>
<comment type="function">
    <text evidence="8">Probable methyltransferase required to silence rDNA.</text>
</comment>
<name>K8F8N5_9CHLO</name>
<dbReference type="RefSeq" id="XP_007511827.1">
    <property type="nucleotide sequence ID" value="XM_007511765.1"/>
</dbReference>
<feature type="compositionally biased region" description="Basic residues" evidence="9">
    <location>
        <begin position="67"/>
        <end position="82"/>
    </location>
</feature>
<dbReference type="GO" id="GO:0006364">
    <property type="term" value="P:rRNA processing"/>
    <property type="evidence" value="ECO:0007669"/>
    <property type="project" value="UniProtKB-UniRule"/>
</dbReference>
<feature type="compositionally biased region" description="Acidic residues" evidence="9">
    <location>
        <begin position="93"/>
        <end position="103"/>
    </location>
</feature>
<keyword evidence="7 8" id="KW-0539">Nucleus</keyword>
<keyword evidence="3 8" id="KW-0698">rRNA processing</keyword>
<dbReference type="EC" id="2.1.1.-" evidence="8"/>
<evidence type="ECO:0000256" key="4">
    <source>
        <dbReference type="ARBA" id="ARBA00022603"/>
    </source>
</evidence>
<evidence type="ECO:0000256" key="8">
    <source>
        <dbReference type="RuleBase" id="RU365074"/>
    </source>
</evidence>
<feature type="compositionally biased region" description="Acidic residues" evidence="9">
    <location>
        <begin position="209"/>
        <end position="218"/>
    </location>
</feature>
<dbReference type="Gene3D" id="1.10.10.2150">
    <property type="entry name" value="Ribosomal RNA-processing protein 8, N-terminal domain"/>
    <property type="match status" value="1"/>
</dbReference>
<evidence type="ECO:0000256" key="9">
    <source>
        <dbReference type="SAM" id="MobiDB-lite"/>
    </source>
</evidence>
<evidence type="ECO:0000256" key="2">
    <source>
        <dbReference type="ARBA" id="ARBA00006301"/>
    </source>
</evidence>
<evidence type="ECO:0000256" key="7">
    <source>
        <dbReference type="ARBA" id="ARBA00023242"/>
    </source>
</evidence>
<evidence type="ECO:0000256" key="5">
    <source>
        <dbReference type="ARBA" id="ARBA00022679"/>
    </source>
</evidence>
<dbReference type="InterPro" id="IPR042036">
    <property type="entry name" value="RRP8_N"/>
</dbReference>
<feature type="compositionally biased region" description="Basic and acidic residues" evidence="9">
    <location>
        <begin position="165"/>
        <end position="178"/>
    </location>
</feature>
<dbReference type="Proteomes" id="UP000198341">
    <property type="component" value="Chromosome 8"/>
</dbReference>
<dbReference type="GeneID" id="19014193"/>
<dbReference type="GO" id="GO:0008168">
    <property type="term" value="F:methyltransferase activity"/>
    <property type="evidence" value="ECO:0007669"/>
    <property type="project" value="UniProtKB-KW"/>
</dbReference>
<feature type="region of interest" description="Disordered" evidence="9">
    <location>
        <begin position="459"/>
        <end position="479"/>
    </location>
</feature>
<protein>
    <recommendedName>
        <fullName evidence="8">Ribosomal RNA-processing protein 8</fullName>
        <ecNumber evidence="8">2.1.1.-</ecNumber>
    </recommendedName>
</protein>
<feature type="compositionally biased region" description="Basic and acidic residues" evidence="9">
    <location>
        <begin position="469"/>
        <end position="479"/>
    </location>
</feature>
<keyword evidence="4 8" id="KW-0489">Methyltransferase</keyword>
<accession>K8F8N5</accession>
<dbReference type="InterPro" id="IPR007823">
    <property type="entry name" value="RRP8"/>
</dbReference>
<dbReference type="SUPFAM" id="SSF53335">
    <property type="entry name" value="S-adenosyl-L-methionine-dependent methyltransferases"/>
    <property type="match status" value="1"/>
</dbReference>
<comment type="subcellular location">
    <subcellularLocation>
        <location evidence="1 8">Nucleus</location>
        <location evidence="1 8">Nucleolus</location>
    </subcellularLocation>
</comment>
<comment type="similarity">
    <text evidence="2 8">Belongs to the methyltransferase superfamily. RRP8 family.</text>
</comment>
<dbReference type="EMBL" id="FO082271">
    <property type="protein sequence ID" value="CCO17948.1"/>
    <property type="molecule type" value="Genomic_DNA"/>
</dbReference>
<dbReference type="AlphaFoldDB" id="K8F8N5"/>
<evidence type="ECO:0000256" key="3">
    <source>
        <dbReference type="ARBA" id="ARBA00022552"/>
    </source>
</evidence>
<dbReference type="PANTHER" id="PTHR12787">
    <property type="entry name" value="RIBOSOMAL RNA-PROCESSING PROTEIN 8"/>
    <property type="match status" value="1"/>
</dbReference>
<feature type="compositionally biased region" description="Basic and acidic residues" evidence="9">
    <location>
        <begin position="219"/>
        <end position="238"/>
    </location>
</feature>
<keyword evidence="6 8" id="KW-0949">S-adenosyl-L-methionine</keyword>
<organism evidence="10 11">
    <name type="scientific">Bathycoccus prasinos</name>
    <dbReference type="NCBI Taxonomy" id="41875"/>
    <lineage>
        <taxon>Eukaryota</taxon>
        <taxon>Viridiplantae</taxon>
        <taxon>Chlorophyta</taxon>
        <taxon>Mamiellophyceae</taxon>
        <taxon>Mamiellales</taxon>
        <taxon>Bathycoccaceae</taxon>
        <taxon>Bathycoccus</taxon>
    </lineage>
</organism>
<dbReference type="GO" id="GO:0032259">
    <property type="term" value="P:methylation"/>
    <property type="evidence" value="ECO:0007669"/>
    <property type="project" value="UniProtKB-KW"/>
</dbReference>
<reference evidence="10 11" key="1">
    <citation type="submission" date="2011-10" db="EMBL/GenBank/DDBJ databases">
        <authorList>
            <person name="Genoscope - CEA"/>
        </authorList>
    </citation>
    <scope>NUCLEOTIDE SEQUENCE [LARGE SCALE GENOMIC DNA]</scope>
    <source>
        <strain evidence="10 11">RCC 1105</strain>
    </source>
</reference>
<proteinExistence type="inferred from homology"/>
<dbReference type="OrthoDB" id="10258825at2759"/>
<dbReference type="Pfam" id="PF05148">
    <property type="entry name" value="Methyltransf_8"/>
    <property type="match status" value="1"/>
</dbReference>
<dbReference type="PANTHER" id="PTHR12787:SF0">
    <property type="entry name" value="RIBOSOMAL RNA-PROCESSING PROTEIN 8"/>
    <property type="match status" value="1"/>
</dbReference>
<feature type="compositionally biased region" description="Basic and acidic residues" evidence="9">
    <location>
        <begin position="35"/>
        <end position="58"/>
    </location>
</feature>